<dbReference type="GeneID" id="98181784"/>
<dbReference type="Gene3D" id="3.40.1230.10">
    <property type="entry name" value="MTH938-like"/>
    <property type="match status" value="1"/>
</dbReference>
<dbReference type="PANTHER" id="PTHR21192:SF2">
    <property type="entry name" value="NADH DEHYDROGENASE [UBIQUINONE] 1 ALPHA SUBCOMPLEX ASSEMBLY FACTOR 3"/>
    <property type="match status" value="1"/>
</dbReference>
<organism evidence="2 3">
    <name type="scientific">Madurella fahalii</name>
    <dbReference type="NCBI Taxonomy" id="1157608"/>
    <lineage>
        <taxon>Eukaryota</taxon>
        <taxon>Fungi</taxon>
        <taxon>Dikarya</taxon>
        <taxon>Ascomycota</taxon>
        <taxon>Pezizomycotina</taxon>
        <taxon>Sordariomycetes</taxon>
        <taxon>Sordariomycetidae</taxon>
        <taxon>Sordariales</taxon>
        <taxon>Sordariales incertae sedis</taxon>
        <taxon>Madurella</taxon>
    </lineage>
</organism>
<dbReference type="SUPFAM" id="SSF64076">
    <property type="entry name" value="MTH938-like"/>
    <property type="match status" value="1"/>
</dbReference>
<evidence type="ECO:0000313" key="3">
    <source>
        <dbReference type="Proteomes" id="UP001628179"/>
    </source>
</evidence>
<evidence type="ECO:0000256" key="1">
    <source>
        <dbReference type="SAM" id="MobiDB-lite"/>
    </source>
</evidence>
<comment type="caution">
    <text evidence="2">The sequence shown here is derived from an EMBL/GenBank/DDBJ whole genome shotgun (WGS) entry which is preliminary data.</text>
</comment>
<protein>
    <submittedName>
        <fullName evidence="2">NADH dehydrogenase [ubiquinone] 1 alpha subcomplex assembly factor 3</fullName>
    </submittedName>
</protein>
<name>A0ABQ0GT06_9PEZI</name>
<proteinExistence type="predicted"/>
<accession>A0ABQ0GT06</accession>
<feature type="compositionally biased region" description="Low complexity" evidence="1">
    <location>
        <begin position="56"/>
        <end position="77"/>
    </location>
</feature>
<dbReference type="InterPro" id="IPR007523">
    <property type="entry name" value="NDUFAF3/AAMDC"/>
</dbReference>
<dbReference type="PANTHER" id="PTHR21192">
    <property type="entry name" value="NUCLEAR PROTEIN E3-3"/>
    <property type="match status" value="1"/>
</dbReference>
<feature type="region of interest" description="Disordered" evidence="1">
    <location>
        <begin position="23"/>
        <end position="116"/>
    </location>
</feature>
<keyword evidence="3" id="KW-1185">Reference proteome</keyword>
<dbReference type="Pfam" id="PF04430">
    <property type="entry name" value="DUF498"/>
    <property type="match status" value="1"/>
</dbReference>
<feature type="compositionally biased region" description="Pro residues" evidence="1">
    <location>
        <begin position="41"/>
        <end position="51"/>
    </location>
</feature>
<dbReference type="InterPro" id="IPR036748">
    <property type="entry name" value="MTH938-like_sf"/>
</dbReference>
<gene>
    <name evidence="2" type="ORF">MFIFM68171_11042</name>
</gene>
<dbReference type="EMBL" id="BAAFSV010000006">
    <property type="protein sequence ID" value="GAB1320832.1"/>
    <property type="molecule type" value="Genomic_DNA"/>
</dbReference>
<dbReference type="RefSeq" id="XP_070922562.1">
    <property type="nucleotide sequence ID" value="XM_071066461.1"/>
</dbReference>
<feature type="compositionally biased region" description="Gly residues" evidence="1">
    <location>
        <begin position="166"/>
        <end position="180"/>
    </location>
</feature>
<evidence type="ECO:0000313" key="2">
    <source>
        <dbReference type="EMBL" id="GAB1320832.1"/>
    </source>
</evidence>
<reference evidence="2 3" key="1">
    <citation type="submission" date="2024-09" db="EMBL/GenBank/DDBJ databases">
        <title>Itraconazole resistance in Madurella fahalii resulting from another homologue of gene encoding cytochrome P450 14-alpha sterol demethylase (CYP51).</title>
        <authorList>
            <person name="Yoshioka I."/>
            <person name="Fahal A.H."/>
            <person name="Kaneko S."/>
            <person name="Yaguchi T."/>
        </authorList>
    </citation>
    <scope>NUCLEOTIDE SEQUENCE [LARGE SCALE GENOMIC DNA]</scope>
    <source>
        <strain evidence="2 3">IFM 68171</strain>
    </source>
</reference>
<dbReference type="Proteomes" id="UP001628179">
    <property type="component" value="Unassembled WGS sequence"/>
</dbReference>
<feature type="region of interest" description="Disordered" evidence="1">
    <location>
        <begin position="166"/>
        <end position="185"/>
    </location>
</feature>
<sequence length="278" mass="29164">MATQSPAAAALRLSAISCRALRRTTPAATKARLYSSGPARLSPPSPLPPTPHQRRPQLPATSRRRSSSQARSVAGAATSFHTSQQDPRQRRPLAHNREPVPDQPPPTDFGRMDVLGGAPVPATAVKTCHADGFSLQSGTRLAGGDGALLVGGEAFAWRPWLGDGAGGGGGGGSGMSGMGEGKGRRRRLVNDKGQWEVGEEGFALLGVLWPRPDLLILGLGPEIRPLSPATRRIISDLGMRVEVLDTRNAASQYNMLATERGVGDVAAALIPLGWKDGE</sequence>